<dbReference type="RefSeq" id="XP_037212212.1">
    <property type="nucleotide sequence ID" value="XM_037353526.1"/>
</dbReference>
<accession>A0A8H5SG39</accession>
<dbReference type="AlphaFoldDB" id="A0A8H5SG39"/>
<proteinExistence type="predicted"/>
<sequence length="154" mass="17415">MATNPDFTQKQAEAGVWSLVELNMGIVCNNLMRLKPFLRTYLPRVLTFLGLTAKSKQQGEIQSKSSGNWGSRPSHSYQLNSLEHDDPHHSSFRKEPSVDETGFGDSDKEPSRHNGSTDDILRSSRYPSLHKLQKLCTRIHRGIPIEASINHAFR</sequence>
<feature type="region of interest" description="Disordered" evidence="1">
    <location>
        <begin position="54"/>
        <end position="122"/>
    </location>
</feature>
<organism evidence="2 3">
    <name type="scientific">Fusarium tjaetaba</name>
    <dbReference type="NCBI Taxonomy" id="1567544"/>
    <lineage>
        <taxon>Eukaryota</taxon>
        <taxon>Fungi</taxon>
        <taxon>Dikarya</taxon>
        <taxon>Ascomycota</taxon>
        <taxon>Pezizomycotina</taxon>
        <taxon>Sordariomycetes</taxon>
        <taxon>Hypocreomycetidae</taxon>
        <taxon>Hypocreales</taxon>
        <taxon>Nectriaceae</taxon>
        <taxon>Fusarium</taxon>
        <taxon>Fusarium fujikuroi species complex</taxon>
    </lineage>
</organism>
<feature type="compositionally biased region" description="Polar residues" evidence="1">
    <location>
        <begin position="54"/>
        <end position="81"/>
    </location>
</feature>
<evidence type="ECO:0000313" key="2">
    <source>
        <dbReference type="EMBL" id="KAF5650122.1"/>
    </source>
</evidence>
<dbReference type="OrthoDB" id="5401779at2759"/>
<dbReference type="GeneID" id="59305796"/>
<dbReference type="Proteomes" id="UP000530670">
    <property type="component" value="Unassembled WGS sequence"/>
</dbReference>
<evidence type="ECO:0000313" key="3">
    <source>
        <dbReference type="Proteomes" id="UP000530670"/>
    </source>
</evidence>
<keyword evidence="3" id="KW-1185">Reference proteome</keyword>
<reference evidence="2 3" key="1">
    <citation type="submission" date="2020-05" db="EMBL/GenBank/DDBJ databases">
        <title>Identification and distribution of gene clusters putatively required for synthesis of sphingolipid metabolism inhibitors in phylogenetically diverse species of the filamentous fungus Fusarium.</title>
        <authorList>
            <person name="Kim H.-S."/>
            <person name="Busman M."/>
            <person name="Brown D.W."/>
            <person name="Divon H."/>
            <person name="Uhlig S."/>
            <person name="Proctor R.H."/>
        </authorList>
    </citation>
    <scope>NUCLEOTIDE SEQUENCE [LARGE SCALE GENOMIC DNA]</scope>
    <source>
        <strain evidence="2 3">NRRL 66243</strain>
    </source>
</reference>
<protein>
    <submittedName>
        <fullName evidence="2">Integral membrane protein</fullName>
    </submittedName>
</protein>
<feature type="compositionally biased region" description="Basic and acidic residues" evidence="1">
    <location>
        <begin position="82"/>
        <end position="97"/>
    </location>
</feature>
<gene>
    <name evidence="2" type="ORF">FTJAE_687</name>
</gene>
<comment type="caution">
    <text evidence="2">The sequence shown here is derived from an EMBL/GenBank/DDBJ whole genome shotgun (WGS) entry which is preliminary data.</text>
</comment>
<evidence type="ECO:0000256" key="1">
    <source>
        <dbReference type="SAM" id="MobiDB-lite"/>
    </source>
</evidence>
<feature type="compositionally biased region" description="Basic and acidic residues" evidence="1">
    <location>
        <begin position="105"/>
        <end position="122"/>
    </location>
</feature>
<name>A0A8H5SG39_9HYPO</name>
<dbReference type="EMBL" id="JAAQRI010000017">
    <property type="protein sequence ID" value="KAF5650122.1"/>
    <property type="molecule type" value="Genomic_DNA"/>
</dbReference>